<protein>
    <submittedName>
        <fullName evidence="1">Uncharacterized protein</fullName>
    </submittedName>
</protein>
<reference evidence="1" key="1">
    <citation type="submission" date="2019-07" db="EMBL/GenBank/DDBJ databases">
        <authorList>
            <person name="Dittberner H."/>
        </authorList>
    </citation>
    <scope>NUCLEOTIDE SEQUENCE [LARGE SCALE GENOMIC DNA]</scope>
</reference>
<dbReference type="EMBL" id="CABITT030000008">
    <property type="protein sequence ID" value="VVB16676.1"/>
    <property type="molecule type" value="Genomic_DNA"/>
</dbReference>
<sequence>MVNHIAAATCDTPFNFLKRKEHQKKSRVTRFPQSFVARTWQTQDQSRGETDMAAIAPPLFLNAASSGFSLSATCPPSSFTGILHLSRSFNLNLPGLYVIHPTGNTSQSPTSSAIAACLLRKVRVSTGNTVTINSPVSQHTRKRTQF</sequence>
<name>A0A565CTE7_9BRAS</name>
<accession>A0A565CTE7</accession>
<gene>
    <name evidence="1" type="ORF">ANE_LOCUS27120</name>
</gene>
<keyword evidence="2" id="KW-1185">Reference proteome</keyword>
<evidence type="ECO:0000313" key="1">
    <source>
        <dbReference type="EMBL" id="VVB16676.1"/>
    </source>
</evidence>
<proteinExistence type="predicted"/>
<evidence type="ECO:0000313" key="2">
    <source>
        <dbReference type="Proteomes" id="UP000489600"/>
    </source>
</evidence>
<dbReference type="AlphaFoldDB" id="A0A565CTE7"/>
<dbReference type="Proteomes" id="UP000489600">
    <property type="component" value="Unassembled WGS sequence"/>
</dbReference>
<organism evidence="1 2">
    <name type="scientific">Arabis nemorensis</name>
    <dbReference type="NCBI Taxonomy" id="586526"/>
    <lineage>
        <taxon>Eukaryota</taxon>
        <taxon>Viridiplantae</taxon>
        <taxon>Streptophyta</taxon>
        <taxon>Embryophyta</taxon>
        <taxon>Tracheophyta</taxon>
        <taxon>Spermatophyta</taxon>
        <taxon>Magnoliopsida</taxon>
        <taxon>eudicotyledons</taxon>
        <taxon>Gunneridae</taxon>
        <taxon>Pentapetalae</taxon>
        <taxon>rosids</taxon>
        <taxon>malvids</taxon>
        <taxon>Brassicales</taxon>
        <taxon>Brassicaceae</taxon>
        <taxon>Arabideae</taxon>
        <taxon>Arabis</taxon>
    </lineage>
</organism>
<comment type="caution">
    <text evidence="1">The sequence shown here is derived from an EMBL/GenBank/DDBJ whole genome shotgun (WGS) entry which is preliminary data.</text>
</comment>